<dbReference type="Pfam" id="PF04138">
    <property type="entry name" value="GtrA_DPMS_TM"/>
    <property type="match status" value="1"/>
</dbReference>
<dbReference type="AlphaFoldDB" id="A0A2R8ARC7"/>
<dbReference type="RefSeq" id="WP_108857534.1">
    <property type="nucleotide sequence ID" value="NZ_OMOI01000002.1"/>
</dbReference>
<feature type="transmembrane region" description="Helical" evidence="6">
    <location>
        <begin position="417"/>
        <end position="435"/>
    </location>
</feature>
<feature type="transmembrane region" description="Helical" evidence="6">
    <location>
        <begin position="393"/>
        <end position="411"/>
    </location>
</feature>
<keyword evidence="5 6" id="KW-0472">Membrane</keyword>
<organism evidence="8 9">
    <name type="scientific">Aliiroseovarius pelagivivens</name>
    <dbReference type="NCBI Taxonomy" id="1639690"/>
    <lineage>
        <taxon>Bacteria</taxon>
        <taxon>Pseudomonadati</taxon>
        <taxon>Pseudomonadota</taxon>
        <taxon>Alphaproteobacteria</taxon>
        <taxon>Rhodobacterales</taxon>
        <taxon>Paracoccaceae</taxon>
        <taxon>Aliiroseovarius</taxon>
    </lineage>
</organism>
<dbReference type="PANTHER" id="PTHR38459">
    <property type="entry name" value="PROPHAGE BACTOPRENOL-LINKED GLUCOSE TRANSLOCASE HOMOLOG"/>
    <property type="match status" value="1"/>
</dbReference>
<comment type="similarity">
    <text evidence="2">Belongs to the GtrA family.</text>
</comment>
<evidence type="ECO:0000259" key="7">
    <source>
        <dbReference type="Pfam" id="PF04138"/>
    </source>
</evidence>
<feature type="transmembrane region" description="Helical" evidence="6">
    <location>
        <begin position="447"/>
        <end position="466"/>
    </location>
</feature>
<feature type="transmembrane region" description="Helical" evidence="6">
    <location>
        <begin position="209"/>
        <end position="227"/>
    </location>
</feature>
<proteinExistence type="inferred from homology"/>
<accession>A0A2R8ARC7</accession>
<evidence type="ECO:0000313" key="9">
    <source>
        <dbReference type="Proteomes" id="UP000244911"/>
    </source>
</evidence>
<evidence type="ECO:0000256" key="1">
    <source>
        <dbReference type="ARBA" id="ARBA00004141"/>
    </source>
</evidence>
<evidence type="ECO:0000256" key="3">
    <source>
        <dbReference type="ARBA" id="ARBA00022692"/>
    </source>
</evidence>
<feature type="transmembrane region" description="Helical" evidence="6">
    <location>
        <begin position="71"/>
        <end position="90"/>
    </location>
</feature>
<feature type="transmembrane region" description="Helical" evidence="6">
    <location>
        <begin position="35"/>
        <end position="51"/>
    </location>
</feature>
<dbReference type="InterPro" id="IPR051401">
    <property type="entry name" value="GtrA_CellWall_Glycosyl"/>
</dbReference>
<feature type="transmembrane region" description="Helical" evidence="6">
    <location>
        <begin position="96"/>
        <end position="120"/>
    </location>
</feature>
<feature type="transmembrane region" description="Helical" evidence="6">
    <location>
        <begin position="288"/>
        <end position="310"/>
    </location>
</feature>
<keyword evidence="9" id="KW-1185">Reference proteome</keyword>
<feature type="transmembrane region" description="Helical" evidence="6">
    <location>
        <begin position="132"/>
        <end position="152"/>
    </location>
</feature>
<feature type="transmembrane region" description="Helical" evidence="6">
    <location>
        <begin position="330"/>
        <end position="349"/>
    </location>
</feature>
<feature type="domain" description="GtrA/DPMS transmembrane" evidence="7">
    <location>
        <begin position="7"/>
        <end position="121"/>
    </location>
</feature>
<feature type="transmembrane region" description="Helical" evidence="6">
    <location>
        <begin position="239"/>
        <end position="258"/>
    </location>
</feature>
<dbReference type="OrthoDB" id="6196188at2"/>
<evidence type="ECO:0000256" key="6">
    <source>
        <dbReference type="SAM" id="Phobius"/>
    </source>
</evidence>
<dbReference type="PANTHER" id="PTHR38459:SF1">
    <property type="entry name" value="PROPHAGE BACTOPRENOL-LINKED GLUCOSE TRANSLOCASE HOMOLOG"/>
    <property type="match status" value="1"/>
</dbReference>
<dbReference type="GO" id="GO:0000271">
    <property type="term" value="P:polysaccharide biosynthetic process"/>
    <property type="evidence" value="ECO:0007669"/>
    <property type="project" value="InterPro"/>
</dbReference>
<keyword evidence="3 6" id="KW-0812">Transmembrane</keyword>
<dbReference type="GO" id="GO:0005886">
    <property type="term" value="C:plasma membrane"/>
    <property type="evidence" value="ECO:0007669"/>
    <property type="project" value="TreeGrafter"/>
</dbReference>
<evidence type="ECO:0000256" key="2">
    <source>
        <dbReference type="ARBA" id="ARBA00009399"/>
    </source>
</evidence>
<gene>
    <name evidence="8" type="ORF">ALP8811_02447</name>
</gene>
<protein>
    <recommendedName>
        <fullName evidence="7">GtrA/DPMS transmembrane domain-containing protein</fullName>
    </recommendedName>
</protein>
<evidence type="ECO:0000256" key="4">
    <source>
        <dbReference type="ARBA" id="ARBA00022989"/>
    </source>
</evidence>
<sequence>MFMQLVRFAGVGGLATLVHVCVALLANSVFGLEGLAANFAGFIAAVLLSYFGHAKITFQAQADHTQHMPRFLFVSLVGLMTSSSVVWLITERMGQGFGLSMVLVAIAVPMASFVAMKFWVFAHHRRQIQPDWISIIVAVGLSIVFLLIYWSRPHHHDVAWYLVATQKMLEGAVLYVDVIEINPPLNFFLTIPAVLLSELPGISLANGQYLFVAFLSAGSLLWSGHILRDADILTPSHRALFLILAGIGVTAAAINNIAQREHLLVLLILPWLVGQLSSNIGPRSIAPALVAAIGICLKPHFLIFPILMLVRDIWRNRSLRPVIWPEYMSMLAIGVGYTLFVALVYPLYLSEIIPTGQVVYGVYGTEFSNVLHSIRIPVGIALVILVPNMIRPGQGSGVFALAVVAGLISYLAQGKGFLYHLVPLISFIIVAGFWVALTKQALWSARLLSAIAASFTCAIVFSFPFYDNNLKNDVVDVARDLRVTGPILTASPGLDAGPSAALDLGLDWASRYPAQWVYPGALEMRLRTDCATQLKLCDTIDDLLARNRQRMMDDLYAYEPELIAVSRYSLTRVTNFTHWIEFMQPHPEFGAFMSNYQLARTTKHHHFYLRAGRDVGAQ</sequence>
<keyword evidence="4 6" id="KW-1133">Transmembrane helix</keyword>
<reference evidence="8 9" key="1">
    <citation type="submission" date="2018-03" db="EMBL/GenBank/DDBJ databases">
        <authorList>
            <person name="Keele B.F."/>
        </authorList>
    </citation>
    <scope>NUCLEOTIDE SEQUENCE [LARGE SCALE GENOMIC DNA]</scope>
    <source>
        <strain evidence="8 9">CECT 8811</strain>
    </source>
</reference>
<comment type="subcellular location">
    <subcellularLocation>
        <location evidence="1">Membrane</location>
        <topology evidence="1">Multi-pass membrane protein</topology>
    </subcellularLocation>
</comment>
<dbReference type="Proteomes" id="UP000244911">
    <property type="component" value="Unassembled WGS sequence"/>
</dbReference>
<dbReference type="InterPro" id="IPR007267">
    <property type="entry name" value="GtrA_DPMS_TM"/>
</dbReference>
<dbReference type="EMBL" id="OMOI01000002">
    <property type="protein sequence ID" value="SPF78520.1"/>
    <property type="molecule type" value="Genomic_DNA"/>
</dbReference>
<evidence type="ECO:0000313" key="8">
    <source>
        <dbReference type="EMBL" id="SPF78520.1"/>
    </source>
</evidence>
<feature type="transmembrane region" description="Helical" evidence="6">
    <location>
        <begin position="369"/>
        <end position="386"/>
    </location>
</feature>
<name>A0A2R8ARC7_9RHOB</name>
<evidence type="ECO:0000256" key="5">
    <source>
        <dbReference type="ARBA" id="ARBA00023136"/>
    </source>
</evidence>